<protein>
    <recommendedName>
        <fullName evidence="6">AA1-like domain-containing protein</fullName>
    </recommendedName>
</protein>
<evidence type="ECO:0000256" key="2">
    <source>
        <dbReference type="ARBA" id="ARBA00022525"/>
    </source>
</evidence>
<comment type="subcellular location">
    <subcellularLocation>
        <location evidence="1">Secreted</location>
    </subcellularLocation>
</comment>
<reference evidence="7 8" key="1">
    <citation type="submission" date="2016-07" db="EMBL/GenBank/DDBJ databases">
        <title>Pervasive Adenine N6-methylation of Active Genes in Fungi.</title>
        <authorList>
            <consortium name="DOE Joint Genome Institute"/>
            <person name="Mondo S.J."/>
            <person name="Dannebaum R.O."/>
            <person name="Kuo R.C."/>
            <person name="Labutti K."/>
            <person name="Haridas S."/>
            <person name="Kuo A."/>
            <person name="Salamov A."/>
            <person name="Ahrendt S.R."/>
            <person name="Lipzen A."/>
            <person name="Sullivan W."/>
            <person name="Andreopoulos W.B."/>
            <person name="Clum A."/>
            <person name="Lindquist E."/>
            <person name="Daum C."/>
            <person name="Ramamoorthy G.K."/>
            <person name="Gryganskyi A."/>
            <person name="Culley D."/>
            <person name="Magnuson J.K."/>
            <person name="James T.Y."/>
            <person name="O'Malley M.A."/>
            <person name="Stajich J.E."/>
            <person name="Spatafora J.W."/>
            <person name="Visel A."/>
            <person name="Grigoriev I.V."/>
        </authorList>
    </citation>
    <scope>NUCLEOTIDE SEQUENCE [LARGE SCALE GENOMIC DNA]</scope>
    <source>
        <strain evidence="7 8">CBS 115471</strain>
    </source>
</reference>
<organism evidence="7 8">
    <name type="scientific">Clohesyomyces aquaticus</name>
    <dbReference type="NCBI Taxonomy" id="1231657"/>
    <lineage>
        <taxon>Eukaryota</taxon>
        <taxon>Fungi</taxon>
        <taxon>Dikarya</taxon>
        <taxon>Ascomycota</taxon>
        <taxon>Pezizomycotina</taxon>
        <taxon>Dothideomycetes</taxon>
        <taxon>Pleosporomycetidae</taxon>
        <taxon>Pleosporales</taxon>
        <taxon>Lindgomycetaceae</taxon>
        <taxon>Clohesyomyces</taxon>
    </lineage>
</organism>
<evidence type="ECO:0000256" key="3">
    <source>
        <dbReference type="ARBA" id="ARBA00022729"/>
    </source>
</evidence>
<name>A0A1Y1ZSF0_9PLEO</name>
<evidence type="ECO:0000313" key="7">
    <source>
        <dbReference type="EMBL" id="ORY13138.1"/>
    </source>
</evidence>
<feature type="signal peptide" evidence="5">
    <location>
        <begin position="1"/>
        <end position="17"/>
    </location>
</feature>
<dbReference type="InterPro" id="IPR032382">
    <property type="entry name" value="AltA1"/>
</dbReference>
<evidence type="ECO:0000313" key="8">
    <source>
        <dbReference type="Proteomes" id="UP000193144"/>
    </source>
</evidence>
<feature type="domain" description="AA1-like" evidence="6">
    <location>
        <begin position="52"/>
        <end position="128"/>
    </location>
</feature>
<evidence type="ECO:0000256" key="1">
    <source>
        <dbReference type="ARBA" id="ARBA00004613"/>
    </source>
</evidence>
<dbReference type="GO" id="GO:0005576">
    <property type="term" value="C:extracellular region"/>
    <property type="evidence" value="ECO:0007669"/>
    <property type="project" value="UniProtKB-SubCell"/>
</dbReference>
<dbReference type="EMBL" id="MCFA01000044">
    <property type="protein sequence ID" value="ORY13138.1"/>
    <property type="molecule type" value="Genomic_DNA"/>
</dbReference>
<dbReference type="Proteomes" id="UP000193144">
    <property type="component" value="Unassembled WGS sequence"/>
</dbReference>
<evidence type="ECO:0000256" key="4">
    <source>
        <dbReference type="ARBA" id="ARBA00023157"/>
    </source>
</evidence>
<accession>A0A1Y1ZSF0</accession>
<evidence type="ECO:0000259" key="6">
    <source>
        <dbReference type="Pfam" id="PF16541"/>
    </source>
</evidence>
<keyword evidence="3 5" id="KW-0732">Signal</keyword>
<comment type="caution">
    <text evidence="7">The sequence shown here is derived from an EMBL/GenBank/DDBJ whole genome shotgun (WGS) entry which is preliminary data.</text>
</comment>
<keyword evidence="2" id="KW-0964">Secreted</keyword>
<keyword evidence="4" id="KW-1015">Disulfide bond</keyword>
<feature type="chain" id="PRO_5013005539" description="AA1-like domain-containing protein" evidence="5">
    <location>
        <begin position="18"/>
        <end position="183"/>
    </location>
</feature>
<dbReference type="OrthoDB" id="3539798at2759"/>
<proteinExistence type="predicted"/>
<keyword evidence="8" id="KW-1185">Reference proteome</keyword>
<sequence length="183" mass="20313">MQYFLLTLALLPLLVQSGSEYPNCTKNSKKPKWKLHDIHYNGPLAWTDAVITPPKQTVPGHVSFTLSSNVVDFTADCSASTSSPFNGSVWYPCKMPASAIPSDKAWFKFDKKYRVMELNQTYTCWESLGPTLVTYFAYGRGRAYINNCYPYDIHGPTPNDSIPGEDCLPVDANITASEISAIA</sequence>
<dbReference type="AlphaFoldDB" id="A0A1Y1ZSF0"/>
<gene>
    <name evidence="7" type="ORF">BCR34DRAFT_274795</name>
</gene>
<dbReference type="Pfam" id="PF16541">
    <property type="entry name" value="AltA1"/>
    <property type="match status" value="1"/>
</dbReference>
<evidence type="ECO:0000256" key="5">
    <source>
        <dbReference type="SAM" id="SignalP"/>
    </source>
</evidence>